<proteinExistence type="predicted"/>
<dbReference type="RefSeq" id="YP_010089140.1">
    <property type="nucleotide sequence ID" value="NC_055712.1"/>
</dbReference>
<evidence type="ECO:0000313" key="3">
    <source>
        <dbReference type="Proteomes" id="UP000259013"/>
    </source>
</evidence>
<keyword evidence="2" id="KW-0547">Nucleotide-binding</keyword>
<dbReference type="GeneID" id="65106592"/>
<feature type="domain" description="UvsW.1" evidence="1">
    <location>
        <begin position="1"/>
        <end position="42"/>
    </location>
</feature>
<dbReference type="KEGG" id="vg:65106592"/>
<sequence length="51" mass="5891">MDGLKELEKYYKNRVKEVDVAPSDDISMRDALKGRAEELKAELESGEEEKF</sequence>
<dbReference type="Pfam" id="PF11637">
    <property type="entry name" value="UvsW-1"/>
    <property type="match status" value="1"/>
</dbReference>
<evidence type="ECO:0000313" key="2">
    <source>
        <dbReference type="EMBL" id="ANN86481.1"/>
    </source>
</evidence>
<reference evidence="2 3" key="1">
    <citation type="submission" date="2016-04" db="EMBL/GenBank/DDBJ databases">
        <title>Characterization and in vitro evaluation of new bacteriophages for the biocontrol of Escherichia coli.</title>
        <authorList>
            <person name="Pereira C."/>
            <person name="Moreirinha C."/>
            <person name="Cunha A."/>
            <person name="Lewicka M."/>
            <person name="Almeida P.J."/>
            <person name="Clemente C."/>
            <person name="Romalde J.L."/>
            <person name="Nunes M.L."/>
            <person name="Almeida A."/>
        </authorList>
    </citation>
    <scope>NUCLEOTIDE SEQUENCE [LARGE SCALE GENOMIC DNA]</scope>
</reference>
<accession>A0A193GZN3</accession>
<dbReference type="InterPro" id="IPR020975">
    <property type="entry name" value="UvsW.1_dom"/>
</dbReference>
<organism evidence="2 3">
    <name type="scientific">Escherichia phage phT4A</name>
    <dbReference type="NCBI Taxonomy" id="1852638"/>
    <lineage>
        <taxon>Viruses</taxon>
        <taxon>Duplodnaviria</taxon>
        <taxon>Heunggongvirae</taxon>
        <taxon>Uroviricota</taxon>
        <taxon>Caudoviricetes</taxon>
        <taxon>Pantevenvirales</taxon>
        <taxon>Straboviridae</taxon>
        <taxon>Slopekvirus</taxon>
        <taxon>Slopekvirus pht4A</taxon>
    </lineage>
</organism>
<name>A0A193GZN3_9CAUD</name>
<dbReference type="Gene3D" id="1.20.1280.210">
    <property type="match status" value="1"/>
</dbReference>
<dbReference type="InterPro" id="IPR038341">
    <property type="entry name" value="UvsW.1-like_sf"/>
</dbReference>
<evidence type="ECO:0000259" key="1">
    <source>
        <dbReference type="Pfam" id="PF11637"/>
    </source>
</evidence>
<dbReference type="Proteomes" id="UP000259013">
    <property type="component" value="Segment"/>
</dbReference>
<dbReference type="EMBL" id="KX130727">
    <property type="protein sequence ID" value="ANN86481.1"/>
    <property type="molecule type" value="Genomic_DNA"/>
</dbReference>
<keyword evidence="2" id="KW-0067">ATP-binding</keyword>
<keyword evidence="2" id="KW-0378">Hydrolase</keyword>
<keyword evidence="3" id="KW-1185">Reference proteome</keyword>
<protein>
    <submittedName>
        <fullName evidence="2">DNA helicase</fullName>
    </submittedName>
</protein>
<dbReference type="GO" id="GO:0004386">
    <property type="term" value="F:helicase activity"/>
    <property type="evidence" value="ECO:0007669"/>
    <property type="project" value="UniProtKB-KW"/>
</dbReference>
<keyword evidence="2" id="KW-0347">Helicase</keyword>